<comment type="caution">
    <text evidence="1">The sequence shown here is derived from an EMBL/GenBank/DDBJ whole genome shotgun (WGS) entry which is preliminary data.</text>
</comment>
<sequence>MKRNLVIITSFSFISGFLGLLGCENDRNSDVICKNNPELCADLHRDSWCRFEKGDLVRHRLVLKEADTPSGKQLFQQLIYLEKYSNCIELAAGVQHILNPERTQDRQRAYAVSTQTLSELQEYTKDNPDIYLAYYRWLRFNDKPSQNLVIEAYQQGNVSDPQILNQLVSYYVRVSPDEAKRIYLGLFSTTSFDNFNSDWLLGVASVFQQQQHFENVYLFTKANTLLTENQVNEEQLLSLIGGNHALAKQLDQQAHTFINDLKSGNFANSAGAALLLTPENIKD</sequence>
<protein>
    <submittedName>
        <fullName evidence="1">DUF2989 domain-containing protein</fullName>
    </submittedName>
</protein>
<dbReference type="InterPro" id="IPR021372">
    <property type="entry name" value="DUF2989"/>
</dbReference>
<dbReference type="Pfam" id="PF11207">
    <property type="entry name" value="DUF2989"/>
    <property type="match status" value="1"/>
</dbReference>
<dbReference type="EMBL" id="JAKILK010000001">
    <property type="protein sequence ID" value="MCL1116176.1"/>
    <property type="molecule type" value="Genomic_DNA"/>
</dbReference>
<evidence type="ECO:0000313" key="2">
    <source>
        <dbReference type="Proteomes" id="UP001203212"/>
    </source>
</evidence>
<organism evidence="1 2">
    <name type="scientific">Shewanella aestuarii</name>
    <dbReference type="NCBI Taxonomy" id="1028752"/>
    <lineage>
        <taxon>Bacteria</taxon>
        <taxon>Pseudomonadati</taxon>
        <taxon>Pseudomonadota</taxon>
        <taxon>Gammaproteobacteria</taxon>
        <taxon>Alteromonadales</taxon>
        <taxon>Shewanellaceae</taxon>
        <taxon>Shewanella</taxon>
    </lineage>
</organism>
<dbReference type="RefSeq" id="WP_188839857.1">
    <property type="nucleotide sequence ID" value="NZ_BMOT01000001.1"/>
</dbReference>
<dbReference type="PROSITE" id="PS51257">
    <property type="entry name" value="PROKAR_LIPOPROTEIN"/>
    <property type="match status" value="1"/>
</dbReference>
<evidence type="ECO:0000313" key="1">
    <source>
        <dbReference type="EMBL" id="MCL1116176.1"/>
    </source>
</evidence>
<gene>
    <name evidence="1" type="ORF">L2689_02835</name>
</gene>
<name>A0ABT0KYV7_9GAMM</name>
<proteinExistence type="predicted"/>
<keyword evidence="2" id="KW-1185">Reference proteome</keyword>
<dbReference type="Proteomes" id="UP001203212">
    <property type="component" value="Unassembled WGS sequence"/>
</dbReference>
<accession>A0ABT0KYV7</accession>
<reference evidence="1 2" key="1">
    <citation type="submission" date="2022-01" db="EMBL/GenBank/DDBJ databases">
        <title>Whole genome-based taxonomy of the Shewanellaceae.</title>
        <authorList>
            <person name="Martin-Rodriguez A.J."/>
        </authorList>
    </citation>
    <scope>NUCLEOTIDE SEQUENCE [LARGE SCALE GENOMIC DNA]</scope>
    <source>
        <strain evidence="1 2">JCM 17801</strain>
    </source>
</reference>